<feature type="domain" description="Ig-like" evidence="3">
    <location>
        <begin position="193"/>
        <end position="271"/>
    </location>
</feature>
<accession>A0A1I5Z3V8</accession>
<dbReference type="InterPro" id="IPR044023">
    <property type="entry name" value="Ig_7"/>
</dbReference>
<dbReference type="Proteomes" id="UP000199306">
    <property type="component" value="Unassembled WGS sequence"/>
</dbReference>
<gene>
    <name evidence="4" type="ORF">SAMN04515674_1271</name>
</gene>
<feature type="non-terminal residue" evidence="4">
    <location>
        <position position="1"/>
    </location>
</feature>
<dbReference type="Pfam" id="PF01345">
    <property type="entry name" value="DUF11"/>
    <property type="match status" value="2"/>
</dbReference>
<dbReference type="InterPro" id="IPR051172">
    <property type="entry name" value="Chlamydia_OmcB"/>
</dbReference>
<evidence type="ECO:0000259" key="2">
    <source>
        <dbReference type="Pfam" id="PF01345"/>
    </source>
</evidence>
<evidence type="ECO:0000313" key="5">
    <source>
        <dbReference type="Proteomes" id="UP000199306"/>
    </source>
</evidence>
<dbReference type="STRING" id="1079859.SAMN04515674_1271"/>
<evidence type="ECO:0000256" key="1">
    <source>
        <dbReference type="SAM" id="MobiDB-lite"/>
    </source>
</evidence>
<dbReference type="EMBL" id="FOXH01000027">
    <property type="protein sequence ID" value="SFQ51153.1"/>
    <property type="molecule type" value="Genomic_DNA"/>
</dbReference>
<feature type="domain" description="DUF11" evidence="2">
    <location>
        <begin position="666"/>
        <end position="776"/>
    </location>
</feature>
<feature type="non-terminal residue" evidence="4">
    <location>
        <position position="1541"/>
    </location>
</feature>
<feature type="region of interest" description="Disordered" evidence="1">
    <location>
        <begin position="758"/>
        <end position="783"/>
    </location>
</feature>
<dbReference type="Pfam" id="PF19081">
    <property type="entry name" value="Ig_7"/>
    <property type="match status" value="2"/>
</dbReference>
<organism evidence="4 5">
    <name type="scientific">Pseudarcicella hirudinis</name>
    <dbReference type="NCBI Taxonomy" id="1079859"/>
    <lineage>
        <taxon>Bacteria</taxon>
        <taxon>Pseudomonadati</taxon>
        <taxon>Bacteroidota</taxon>
        <taxon>Cytophagia</taxon>
        <taxon>Cytophagales</taxon>
        <taxon>Flectobacillaceae</taxon>
        <taxon>Pseudarcicella</taxon>
    </lineage>
</organism>
<protein>
    <submittedName>
        <fullName evidence="4">Conserved repeat domain-containing protein</fullName>
    </submittedName>
</protein>
<dbReference type="InterPro" id="IPR001434">
    <property type="entry name" value="OmcB-like_DUF11"/>
</dbReference>
<dbReference type="Gene3D" id="2.60.40.10">
    <property type="entry name" value="Immunoglobulins"/>
    <property type="match status" value="2"/>
</dbReference>
<dbReference type="PANTHER" id="PTHR34819:SF3">
    <property type="entry name" value="CELL SURFACE PROTEIN"/>
    <property type="match status" value="1"/>
</dbReference>
<feature type="domain" description="Ig-like" evidence="3">
    <location>
        <begin position="463"/>
        <end position="536"/>
    </location>
</feature>
<evidence type="ECO:0000259" key="3">
    <source>
        <dbReference type="Pfam" id="PF19081"/>
    </source>
</evidence>
<sequence length="1541" mass="155101">CANPATIVISPVSPICAGGLINLTATKGGGANTLTWSTNGTGSFSTSTLSPTIYTPSQADITSGSVSFTVTTDDPDGQSTLCNAATATVSVVINKKADLVETAYVACLGKTVTFQSSDALIVNDPNQYQWYSFTSTKVLGSPVSGATGKSYTPSLAELPSTAGVYYYAVVATNGSCTATAYQKLTVNPTPELTVSDSKTICQGGSVDISATSAGNTINWYLLSSGGSPVHTSASAEIYTVSPSSNTTYYAEAVSAQTCISVRKPVVITVNPIPGTPVLAHSSINNQCPALTANLTAQIPGSPSTAGGVYEWHVSNSSTSALVSNPAAVTSGAYYLFEKSAAGCYSAPAIITVGIVPCDCSVPATVDIAPLAKVCAGSGPVQLAGTIGGSATSAKWTTSGTGTFDNVNSLTAKYTPSQADISAGSVILTLTTNKPSEELCPAAFKNIILTISPKPLPPVGIKCDPEICLGGANKLFAVSQGNTVKWYTTPTGGSSIGEATLDGFVVTPTEAKTYTYYAEAVTPDGCISDRTPLSFVVKKCYTDLAVTKSVINKKASYALGETLTYLIVAENLGPNDAKNVIVKDILPAGALAYVSSSPAGYDNTTGIWTIGDLNNTSSKTLAITVKTLKTGTIANTAEISSPDEDPDPSKHLNNTSTVTIVVEDLADLSLTKVVSNVSPNVGENITYTITVSNAGPSTATNIKVRDILPAGIDFVSSGDFTNSAGTLTASIASLAKNGSVALKFIAKVTASGKIVNMAEISQADQKDPDSTPGNANTTHEDDDDKVEINTSTVCNLPTPILACLRPEICLGDSISISATGCDGYTTTWNTGAHGASIWVKPAVNTTYTAYCESGICKSPVSYPINVKVITVSGPLLSASPSMVCAGSQSVLTATSCGGVLTWNTGEHIPQITVSPSVTTTYTATCAEYGCVSPAGNVTVVVSPKPAAPRLLCTCKTINICPGESITLTALNCDGQIKWSDGQTTTSITVTPTSDINYTATCTVNGCTSDPSAPNSIVVTPVAPPTVSVNNSTICAGGSAILKADGCTGLVTWNTGATGASIIVSPGTTTTYTATCSTISCKSAASAPVVVNVGSIVAPIISYSASSICPGGSAQLTSVGCTGNVVWSDGQTGSSITVSPSVTTVYSAKCVNGTCESGISNQVSISVGNFAAPSIIASTNTICNGGTVTLTASGCNGTVKWSVDNLTGSSITVTPTTTTTYSAICTSATCTSGKSNEVTVTVSSPGNPPTITASKTTICPQESVTLTASGCDGGTIKWSPGNQIAASITVNPSITTTYTAKCIKNGCESAPSEGKTITVTVPVDVQLATFSDKNNVCPGTSVTLTASGCESTVTWSPGNLTGSSVSVSPTATTTYTATCAASACTAQSSATITITVLPNGGTVQVLASADKNNVCPGTSVTLTASGCGSTVTWSPGNLTGSSVSVSPTTTTTYTATCAASGCSAQTTSSVTITVLPNGGTAQVVASADKNNVCPGTSVTLTASGCGSTVTWSPGNLTGSSVSVSPTTTTTYTATCAASGCSAQ</sequence>
<keyword evidence="5" id="KW-1185">Reference proteome</keyword>
<name>A0A1I5Z3V8_9BACT</name>
<dbReference type="InterPro" id="IPR047589">
    <property type="entry name" value="DUF11_rpt"/>
</dbReference>
<proteinExistence type="predicted"/>
<feature type="domain" description="DUF11" evidence="2">
    <location>
        <begin position="542"/>
        <end position="659"/>
    </location>
</feature>
<dbReference type="NCBIfam" id="TIGR01451">
    <property type="entry name" value="B_ant_repeat"/>
    <property type="match status" value="2"/>
</dbReference>
<evidence type="ECO:0000313" key="4">
    <source>
        <dbReference type="EMBL" id="SFQ51153.1"/>
    </source>
</evidence>
<dbReference type="InterPro" id="IPR013783">
    <property type="entry name" value="Ig-like_fold"/>
</dbReference>
<reference evidence="4 5" key="1">
    <citation type="submission" date="2016-10" db="EMBL/GenBank/DDBJ databases">
        <authorList>
            <person name="de Groot N.N."/>
        </authorList>
    </citation>
    <scope>NUCLEOTIDE SEQUENCE [LARGE SCALE GENOMIC DNA]</scope>
    <source>
        <strain evidence="5">E92,LMG 26720,CCM 7988</strain>
    </source>
</reference>
<dbReference type="PANTHER" id="PTHR34819">
    <property type="entry name" value="LARGE CYSTEINE-RICH PERIPLASMIC PROTEIN OMCB"/>
    <property type="match status" value="1"/>
</dbReference>